<dbReference type="InterPro" id="IPR046341">
    <property type="entry name" value="SET_dom_sf"/>
</dbReference>
<evidence type="ECO:0000259" key="1">
    <source>
        <dbReference type="PROSITE" id="PS50280"/>
    </source>
</evidence>
<evidence type="ECO:0000313" key="3">
    <source>
        <dbReference type="WBParaSite" id="SMUV_0000278301-mRNA-1"/>
    </source>
</evidence>
<dbReference type="WBParaSite" id="SMUV_0000278301-mRNA-1">
    <property type="protein sequence ID" value="SMUV_0000278301-mRNA-1"/>
    <property type="gene ID" value="SMUV_0000278301"/>
</dbReference>
<feature type="domain" description="SET" evidence="1">
    <location>
        <begin position="34"/>
        <end position="250"/>
    </location>
</feature>
<dbReference type="PROSITE" id="PS50280">
    <property type="entry name" value="SET"/>
    <property type="match status" value="1"/>
</dbReference>
<dbReference type="Proteomes" id="UP000046393">
    <property type="component" value="Unplaced"/>
</dbReference>
<keyword evidence="2" id="KW-1185">Reference proteome</keyword>
<dbReference type="SUPFAM" id="SSF82199">
    <property type="entry name" value="SET domain"/>
    <property type="match status" value="1"/>
</dbReference>
<protein>
    <submittedName>
        <fullName evidence="3">SET domain-containing protein</fullName>
    </submittedName>
</protein>
<sequence>MGESIRRGNNDKARIVIMMDAFVEWARSRNIFFPNVELRKCFDNSGYGIFAKRNLRENEILITVPLDVMITAKSLVEVPYYEKLFSGRKLKPFEALVVFFIVESKKSENLQWAPYLNVLPKCFSTPAVVDSDLNSEYLPATERELWDNQKKEISSVYKKIDSVLDCSLSYDLFLWAWHIVNSRCICVPSNPHTMFDNSEGDSIAVIPVVDMLNHSNIYQGFCEWNNVMQRYVVTSARAVAEGEQVFVCYGPHTNGRLWIDYGFTLPNNTCNRIPITPDLLIMLAEESGMQITKDHEQAIKDSKLSCTLYSSDDLPSYGYRAAFRILHLDRQQLEKWSYYVYNDDWEDDNNCDGLKLSIQCLHRHYSSKRDKMPKKYQWIWNEYLAILDHYLKNM</sequence>
<dbReference type="STRING" id="451379.A0A0N5AEV8"/>
<dbReference type="CDD" id="cd19177">
    <property type="entry name" value="SET_SETD4"/>
    <property type="match status" value="1"/>
</dbReference>
<proteinExistence type="predicted"/>
<dbReference type="Gene3D" id="3.90.1410.10">
    <property type="entry name" value="set domain protein methyltransferase, domain 1"/>
    <property type="match status" value="1"/>
</dbReference>
<dbReference type="PANTHER" id="PTHR13271">
    <property type="entry name" value="UNCHARACTERIZED PUTATIVE METHYLTRANSFERASE"/>
    <property type="match status" value="1"/>
</dbReference>
<dbReference type="InterPro" id="IPR044429">
    <property type="entry name" value="SETD4_SET"/>
</dbReference>
<name>A0A0N5AEV8_9BILA</name>
<dbReference type="InterPro" id="IPR001214">
    <property type="entry name" value="SET_dom"/>
</dbReference>
<dbReference type="PANTHER" id="PTHR13271:SF151">
    <property type="entry name" value="SET DOMAIN-CONTAINING PROTEIN 4"/>
    <property type="match status" value="1"/>
</dbReference>
<organism evidence="2 3">
    <name type="scientific">Syphacia muris</name>
    <dbReference type="NCBI Taxonomy" id="451379"/>
    <lineage>
        <taxon>Eukaryota</taxon>
        <taxon>Metazoa</taxon>
        <taxon>Ecdysozoa</taxon>
        <taxon>Nematoda</taxon>
        <taxon>Chromadorea</taxon>
        <taxon>Rhabditida</taxon>
        <taxon>Spirurina</taxon>
        <taxon>Oxyuridomorpha</taxon>
        <taxon>Oxyuroidea</taxon>
        <taxon>Oxyuridae</taxon>
        <taxon>Syphacia</taxon>
    </lineage>
</organism>
<dbReference type="InterPro" id="IPR050600">
    <property type="entry name" value="SETD3_SETD6_MTase"/>
</dbReference>
<dbReference type="AlphaFoldDB" id="A0A0N5AEV8"/>
<evidence type="ECO:0000313" key="2">
    <source>
        <dbReference type="Proteomes" id="UP000046393"/>
    </source>
</evidence>
<accession>A0A0N5AEV8</accession>
<reference evidence="3" key="1">
    <citation type="submission" date="2017-02" db="UniProtKB">
        <authorList>
            <consortium name="WormBaseParasite"/>
        </authorList>
    </citation>
    <scope>IDENTIFICATION</scope>
</reference>
<dbReference type="GO" id="GO:0016279">
    <property type="term" value="F:protein-lysine N-methyltransferase activity"/>
    <property type="evidence" value="ECO:0007669"/>
    <property type="project" value="InterPro"/>
</dbReference>
<dbReference type="Pfam" id="PF00856">
    <property type="entry name" value="SET"/>
    <property type="match status" value="1"/>
</dbReference>